<proteinExistence type="predicted"/>
<dbReference type="InterPro" id="IPR000742">
    <property type="entry name" value="EGF"/>
</dbReference>
<gene>
    <name evidence="3" type="ORF">OXX778_LOCUS3626</name>
</gene>
<dbReference type="PANTHER" id="PTHR15332">
    <property type="entry name" value="PROPROTEIN CONVERTASE SUBTILISIN_KEXIN TYPE 5-LIKE"/>
    <property type="match status" value="1"/>
</dbReference>
<dbReference type="OrthoDB" id="300641at2759"/>
<dbReference type="EMBL" id="CAJNOC010000326">
    <property type="protein sequence ID" value="CAF0745532.1"/>
    <property type="molecule type" value="Genomic_DNA"/>
</dbReference>
<dbReference type="SMART" id="SM00181">
    <property type="entry name" value="EGF"/>
    <property type="match status" value="4"/>
</dbReference>
<reference evidence="3" key="1">
    <citation type="submission" date="2021-02" db="EMBL/GenBank/DDBJ databases">
        <authorList>
            <person name="Nowell W R."/>
        </authorList>
    </citation>
    <scope>NUCLEOTIDE SEQUENCE</scope>
    <source>
        <strain evidence="3">Ploen Becks lab</strain>
    </source>
</reference>
<keyword evidence="1" id="KW-0812">Transmembrane</keyword>
<feature type="transmembrane region" description="Helical" evidence="1">
    <location>
        <begin position="263"/>
        <end position="284"/>
    </location>
</feature>
<name>A0A813P0F1_9BILA</name>
<keyword evidence="1" id="KW-0472">Membrane</keyword>
<evidence type="ECO:0000259" key="2">
    <source>
        <dbReference type="SMART" id="SM00181"/>
    </source>
</evidence>
<evidence type="ECO:0000313" key="4">
    <source>
        <dbReference type="Proteomes" id="UP000663879"/>
    </source>
</evidence>
<keyword evidence="4" id="KW-1185">Reference proteome</keyword>
<protein>
    <recommendedName>
        <fullName evidence="2">EGF-like domain-containing protein</fullName>
    </recommendedName>
</protein>
<dbReference type="AlphaFoldDB" id="A0A813P0F1"/>
<accession>A0A813P0F1</accession>
<comment type="caution">
    <text evidence="3">The sequence shown here is derived from an EMBL/GenBank/DDBJ whole genome shotgun (WGS) entry which is preliminary data.</text>
</comment>
<evidence type="ECO:0000256" key="1">
    <source>
        <dbReference type="SAM" id="Phobius"/>
    </source>
</evidence>
<organism evidence="3 4">
    <name type="scientific">Brachionus calyciflorus</name>
    <dbReference type="NCBI Taxonomy" id="104777"/>
    <lineage>
        <taxon>Eukaryota</taxon>
        <taxon>Metazoa</taxon>
        <taxon>Spiralia</taxon>
        <taxon>Gnathifera</taxon>
        <taxon>Rotifera</taxon>
        <taxon>Eurotatoria</taxon>
        <taxon>Monogononta</taxon>
        <taxon>Pseudotrocha</taxon>
        <taxon>Ploima</taxon>
        <taxon>Brachionidae</taxon>
        <taxon>Brachionus</taxon>
    </lineage>
</organism>
<feature type="domain" description="EGF-like" evidence="2">
    <location>
        <begin position="177"/>
        <end position="210"/>
    </location>
</feature>
<dbReference type="Proteomes" id="UP000663879">
    <property type="component" value="Unassembled WGS sequence"/>
</dbReference>
<dbReference type="SMART" id="SM00261">
    <property type="entry name" value="FU"/>
    <property type="match status" value="4"/>
</dbReference>
<dbReference type="CDD" id="cd00064">
    <property type="entry name" value="FU"/>
    <property type="match status" value="2"/>
</dbReference>
<feature type="domain" description="EGF-like" evidence="2">
    <location>
        <begin position="82"/>
        <end position="111"/>
    </location>
</feature>
<evidence type="ECO:0000313" key="3">
    <source>
        <dbReference type="EMBL" id="CAF0745532.1"/>
    </source>
</evidence>
<sequence>MKIFLFLQEGNCVFGAPEGSYKSIINDHRGFINIIKICDQKCATCTSETECTKCKEGYHLFGHKCINDCKPGFYTTEDGCAKCEFPCETCVNSTSCSSCSSNKILFESQCLDNCPLNYYQHDAFTCKPCHPSCETCRSGEKAACITCSHGFTFKGAECRSDCPDGTFYDKNEQVCSLCNTTLCSSCIKTPNTCTKCLNSFALDLGSNTCKPCCSRALRGKIKYPACCNCASNDPTLCSNEPFIEDSESIINVLHVSKKTALDIFIILLFVVSIFLIIYSIIYFVKSLNLSTPRPKNFNSVQYTPLDDL</sequence>
<dbReference type="InterPro" id="IPR006212">
    <property type="entry name" value="Furin_repeat"/>
</dbReference>
<dbReference type="Gene3D" id="2.10.220.10">
    <property type="entry name" value="Hormone Receptor, Insulin-like Growth Factor Receptor 1, Chain A, domain 2"/>
    <property type="match status" value="3"/>
</dbReference>
<dbReference type="PANTHER" id="PTHR15332:SF175">
    <property type="entry name" value="PROPROTEIN CONVERTASE SUBTILISIN_KEXIN TYPE 5-LIKE"/>
    <property type="match status" value="1"/>
</dbReference>
<feature type="domain" description="EGF-like" evidence="2">
    <location>
        <begin position="37"/>
        <end position="66"/>
    </location>
</feature>
<keyword evidence="1" id="KW-1133">Transmembrane helix</keyword>
<dbReference type="SUPFAM" id="SSF57184">
    <property type="entry name" value="Growth factor receptor domain"/>
    <property type="match status" value="2"/>
</dbReference>
<dbReference type="InterPro" id="IPR009030">
    <property type="entry name" value="Growth_fac_rcpt_cys_sf"/>
</dbReference>
<feature type="domain" description="EGF-like" evidence="2">
    <location>
        <begin position="128"/>
        <end position="159"/>
    </location>
</feature>